<dbReference type="PROSITE" id="PS51161">
    <property type="entry name" value="ATP_CONE"/>
    <property type="match status" value="1"/>
</dbReference>
<organism evidence="7 8">
    <name type="scientific">Thermococcus sibiricus</name>
    <dbReference type="NCBI Taxonomy" id="172049"/>
    <lineage>
        <taxon>Archaea</taxon>
        <taxon>Methanobacteriati</taxon>
        <taxon>Methanobacteriota</taxon>
        <taxon>Thermococci</taxon>
        <taxon>Thermococcales</taxon>
        <taxon>Thermococcaceae</taxon>
        <taxon>Thermococcus</taxon>
    </lineage>
</organism>
<keyword evidence="1 5" id="KW-0808">Transferase</keyword>
<protein>
    <recommendedName>
        <fullName evidence="5">2-phosphoglycerate kinase</fullName>
        <shortName evidence="5">2PGK</shortName>
        <ecNumber evidence="5">2.7.2.16</ecNumber>
    </recommendedName>
</protein>
<dbReference type="PATRIC" id="fig|172049.5.peg.52"/>
<dbReference type="EMBL" id="LGFD01000022">
    <property type="protein sequence ID" value="KUK17467.1"/>
    <property type="molecule type" value="Genomic_DNA"/>
</dbReference>
<dbReference type="InterPro" id="IPR005144">
    <property type="entry name" value="ATP-cone_dom"/>
</dbReference>
<evidence type="ECO:0000256" key="4">
    <source>
        <dbReference type="ARBA" id="ARBA00022840"/>
    </source>
</evidence>
<comment type="catalytic activity">
    <reaction evidence="5">
        <text>(2R)-2-phosphoglycerate + ATP = (2R)-2,3-bisphosphoglycerate + ADP + H(+)</text>
        <dbReference type="Rhea" id="RHEA:42408"/>
        <dbReference type="ChEBI" id="CHEBI:15378"/>
        <dbReference type="ChEBI" id="CHEBI:30616"/>
        <dbReference type="ChEBI" id="CHEBI:58248"/>
        <dbReference type="ChEBI" id="CHEBI:58289"/>
        <dbReference type="ChEBI" id="CHEBI:456216"/>
        <dbReference type="EC" id="2.7.2.16"/>
    </reaction>
</comment>
<evidence type="ECO:0000313" key="8">
    <source>
        <dbReference type="Proteomes" id="UP000053911"/>
    </source>
</evidence>
<evidence type="ECO:0000256" key="3">
    <source>
        <dbReference type="ARBA" id="ARBA00022777"/>
    </source>
</evidence>
<dbReference type="GO" id="GO:0005524">
    <property type="term" value="F:ATP binding"/>
    <property type="evidence" value="ECO:0007669"/>
    <property type="project" value="UniProtKB-UniRule"/>
</dbReference>
<keyword evidence="2 5" id="KW-0547">Nucleotide-binding</keyword>
<dbReference type="GO" id="GO:0016774">
    <property type="term" value="F:phosphotransferase activity, carboxyl group as acceptor"/>
    <property type="evidence" value="ECO:0007669"/>
    <property type="project" value="UniProtKB-UniRule"/>
</dbReference>
<dbReference type="UniPathway" id="UPA00551">
    <property type="reaction ID" value="UER00609"/>
</dbReference>
<gene>
    <name evidence="5" type="primary">pgk2</name>
    <name evidence="7" type="ORF">XD54_1226</name>
</gene>
<comment type="cofactor">
    <cofactor evidence="5">
        <name>a divalent metal cation</name>
        <dbReference type="ChEBI" id="CHEBI:60240"/>
    </cofactor>
</comment>
<dbReference type="GO" id="GO:0016301">
    <property type="term" value="F:kinase activity"/>
    <property type="evidence" value="ECO:0007669"/>
    <property type="project" value="UniProtKB-KW"/>
</dbReference>
<dbReference type="Gene3D" id="3.40.50.300">
    <property type="entry name" value="P-loop containing nucleotide triphosphate hydrolases"/>
    <property type="match status" value="1"/>
</dbReference>
<dbReference type="InterPro" id="IPR020872">
    <property type="entry name" value="2PKG"/>
</dbReference>
<name>A0A101ELA0_9EURY</name>
<reference evidence="8" key="1">
    <citation type="journal article" date="2015" name="MBio">
        <title>Genome-Resolved Metagenomic Analysis Reveals Roles for Candidate Phyla and Other Microbial Community Members in Biogeochemical Transformations in Oil Reservoirs.</title>
        <authorList>
            <person name="Hu P."/>
            <person name="Tom L."/>
            <person name="Singh A."/>
            <person name="Thomas B.C."/>
            <person name="Baker B.J."/>
            <person name="Piceno Y.M."/>
            <person name="Andersen G.L."/>
            <person name="Banfield J.F."/>
        </authorList>
    </citation>
    <scope>NUCLEOTIDE SEQUENCE [LARGE SCALE GENOMIC DNA]</scope>
</reference>
<dbReference type="HAMAP" id="MF_00769">
    <property type="entry name" value="2PGK"/>
    <property type="match status" value="1"/>
</dbReference>
<dbReference type="NCBIfam" id="NF003259">
    <property type="entry name" value="PRK04220.1"/>
    <property type="match status" value="1"/>
</dbReference>
<dbReference type="Proteomes" id="UP000053911">
    <property type="component" value="Unassembled WGS sequence"/>
</dbReference>
<evidence type="ECO:0000313" key="7">
    <source>
        <dbReference type="EMBL" id="KUK17467.1"/>
    </source>
</evidence>
<comment type="function">
    <text evidence="5">Catalyzes the phosphorylation of 2-phosphoglycerate to 2,3-diphosphoglycerate. Involved in the biosynthesis of cyclic 2,3-bisphosphoglycerate, a thermoprotectant.</text>
</comment>
<comment type="caution">
    <text evidence="7">The sequence shown here is derived from an EMBL/GenBank/DDBJ whole genome shotgun (WGS) entry which is preliminary data.</text>
</comment>
<dbReference type="SUPFAM" id="SSF52540">
    <property type="entry name" value="P-loop containing nucleoside triphosphate hydrolases"/>
    <property type="match status" value="1"/>
</dbReference>
<feature type="domain" description="ATP-cone" evidence="6">
    <location>
        <begin position="1"/>
        <end position="89"/>
    </location>
</feature>
<keyword evidence="4 5" id="KW-0067">ATP-binding</keyword>
<dbReference type="Pfam" id="PF03477">
    <property type="entry name" value="ATP-cone"/>
    <property type="match status" value="1"/>
</dbReference>
<comment type="pathway">
    <text evidence="5">Thermoadapter biosynthesis; cyclic 2,3-diphosphoglycerate biosynthesis; cyclic 2,3-diphosphoglycerate from 2-phospho-D-glycerate: step 1/2.</text>
</comment>
<evidence type="ECO:0000256" key="5">
    <source>
        <dbReference type="HAMAP-Rule" id="MF_00769"/>
    </source>
</evidence>
<evidence type="ECO:0000259" key="6">
    <source>
        <dbReference type="PROSITE" id="PS51161"/>
    </source>
</evidence>
<evidence type="ECO:0000256" key="1">
    <source>
        <dbReference type="ARBA" id="ARBA00022679"/>
    </source>
</evidence>
<evidence type="ECO:0000256" key="2">
    <source>
        <dbReference type="ARBA" id="ARBA00022741"/>
    </source>
</evidence>
<accession>A0A101ELA0</accession>
<dbReference type="RefSeq" id="WP_283217666.1">
    <property type="nucleotide sequence ID" value="NZ_LGFD01000022.1"/>
</dbReference>
<comment type="similarity">
    <text evidence="5">Belongs to the 2-phosphoglycerate kinase family.</text>
</comment>
<keyword evidence="3 5" id="KW-0418">Kinase</keyword>
<sequence length="300" mass="34723">MIIVIDPEKNTRIPFSRGILTRSITTTGVDVGIAYSIATEIVKDLQRKKIKLITKEEIRKITYEKLIGHGLKDAARKYLFWHELRRLKYPMIILIGGATGVGKSTLATELAFRLGIRTVIGTDTIREVMRKMINKELLPSIHTSSFLAWKELKNLPRNVDPLIYGFETQVRYTSVGINAVIERSYKEGFNTIIEGIHLVPGYVSLNDRSFMYLISLKSPDALEARFYERAHYSLRPAEYYIKNIEEIIHIQEYLIKKAREYEIPIIENIELERSINNIMAHLMEDISKRLKEKGIKLKIE</sequence>
<dbReference type="PANTHER" id="PTHR33477">
    <property type="entry name" value="P-LOOP NTPASE DOMAIN-CONTAINING PROTEIN LPA1 HOMOLOG 1"/>
    <property type="match status" value="1"/>
</dbReference>
<dbReference type="EC" id="2.7.2.16" evidence="5"/>
<proteinExistence type="inferred from homology"/>
<dbReference type="PANTHER" id="PTHR33477:SF3">
    <property type="entry name" value="P-LOOP NTPASE DOMAIN-CONTAINING PROTEIN LPA1 HOMOLOG 1"/>
    <property type="match status" value="1"/>
</dbReference>
<dbReference type="InterPro" id="IPR027417">
    <property type="entry name" value="P-loop_NTPase"/>
</dbReference>
<dbReference type="AlphaFoldDB" id="A0A101ELA0"/>